<dbReference type="SMART" id="SM00220">
    <property type="entry name" value="S_TKc"/>
    <property type="match status" value="1"/>
</dbReference>
<dbReference type="Proteomes" id="UP001209878">
    <property type="component" value="Unassembled WGS sequence"/>
</dbReference>
<dbReference type="PANTHER" id="PTHR24055">
    <property type="entry name" value="MITOGEN-ACTIVATED PROTEIN KINASE"/>
    <property type="match status" value="1"/>
</dbReference>
<keyword evidence="9" id="KW-1185">Reference proteome</keyword>
<evidence type="ECO:0000256" key="6">
    <source>
        <dbReference type="SAM" id="MobiDB-lite"/>
    </source>
</evidence>
<dbReference type="Gene3D" id="1.10.510.10">
    <property type="entry name" value="Transferase(Phosphotransferase) domain 1"/>
    <property type="match status" value="1"/>
</dbReference>
<keyword evidence="4" id="KW-0418">Kinase</keyword>
<keyword evidence="1" id="KW-0723">Serine/threonine-protein kinase</keyword>
<dbReference type="PROSITE" id="PS50011">
    <property type="entry name" value="PROTEIN_KINASE_DOM"/>
    <property type="match status" value="1"/>
</dbReference>
<feature type="domain" description="Protein kinase" evidence="7">
    <location>
        <begin position="1"/>
        <end position="155"/>
    </location>
</feature>
<dbReference type="GO" id="GO:0005524">
    <property type="term" value="F:ATP binding"/>
    <property type="evidence" value="ECO:0007669"/>
    <property type="project" value="UniProtKB-KW"/>
</dbReference>
<evidence type="ECO:0000256" key="3">
    <source>
        <dbReference type="ARBA" id="ARBA00022741"/>
    </source>
</evidence>
<sequence length="353" mass="39738">MTCCFQDNLLKLADFGSCRSVYSKQPYTEYISTRWYRAPECLLTDGYYTYKMDIWSIGCVFFEVMSLHPLFPGANEVDQIAKIHDIIGTPDPSVLSKLRNKTRGMNFNFPPKKGSGIECLLPHASKQCVQIIVSMCEYDPEQRTSAKHILRHPYFKEYRDADKQLAAATKGWKHEVSSPHDPPQVRQDKENVAEVTGSHSEKESTDKMSVGSVEVKRKSPPVGFGSLSMQKHNVAQLNKHTALMQLNKQERRKRRHRTVAETGGSQYTMSYYPKAVGSKLSTFHPSFPTNSYGNAFTLPKITGTSSTTGSYLPSLSQAFVKHAAKVKASNHGTKNVYGHYHLPSLERQGEAEF</sequence>
<keyword evidence="5" id="KW-0067">ATP-binding</keyword>
<dbReference type="FunFam" id="1.10.510.10:FF:000624">
    <property type="entry name" value="Mitogen-activated protein kinase"/>
    <property type="match status" value="1"/>
</dbReference>
<evidence type="ECO:0000256" key="5">
    <source>
        <dbReference type="ARBA" id="ARBA00022840"/>
    </source>
</evidence>
<gene>
    <name evidence="8" type="ORF">NP493_827g01022</name>
</gene>
<dbReference type="SUPFAM" id="SSF56112">
    <property type="entry name" value="Protein kinase-like (PK-like)"/>
    <property type="match status" value="1"/>
</dbReference>
<feature type="region of interest" description="Disordered" evidence="6">
    <location>
        <begin position="169"/>
        <end position="216"/>
    </location>
</feature>
<evidence type="ECO:0000313" key="8">
    <source>
        <dbReference type="EMBL" id="KAK2174122.1"/>
    </source>
</evidence>
<organism evidence="8 9">
    <name type="scientific">Ridgeia piscesae</name>
    <name type="common">Tubeworm</name>
    <dbReference type="NCBI Taxonomy" id="27915"/>
    <lineage>
        <taxon>Eukaryota</taxon>
        <taxon>Metazoa</taxon>
        <taxon>Spiralia</taxon>
        <taxon>Lophotrochozoa</taxon>
        <taxon>Annelida</taxon>
        <taxon>Polychaeta</taxon>
        <taxon>Sedentaria</taxon>
        <taxon>Canalipalpata</taxon>
        <taxon>Sabellida</taxon>
        <taxon>Siboglinidae</taxon>
        <taxon>Ridgeia</taxon>
    </lineage>
</organism>
<dbReference type="EMBL" id="JAODUO010000827">
    <property type="protein sequence ID" value="KAK2174122.1"/>
    <property type="molecule type" value="Genomic_DNA"/>
</dbReference>
<keyword evidence="2" id="KW-0808">Transferase</keyword>
<keyword evidence="3" id="KW-0547">Nucleotide-binding</keyword>
<protein>
    <recommendedName>
        <fullName evidence="7">Protein kinase domain-containing protein</fullName>
    </recommendedName>
</protein>
<dbReference type="InterPro" id="IPR011009">
    <property type="entry name" value="Kinase-like_dom_sf"/>
</dbReference>
<dbReference type="Pfam" id="PF00069">
    <property type="entry name" value="Pkinase"/>
    <property type="match status" value="1"/>
</dbReference>
<dbReference type="InterPro" id="IPR050117">
    <property type="entry name" value="MAPK"/>
</dbReference>
<reference evidence="8" key="1">
    <citation type="journal article" date="2023" name="Mol. Biol. Evol.">
        <title>Third-Generation Sequencing Reveals the Adaptive Role of the Epigenome in Three Deep-Sea Polychaetes.</title>
        <authorList>
            <person name="Perez M."/>
            <person name="Aroh O."/>
            <person name="Sun Y."/>
            <person name="Lan Y."/>
            <person name="Juniper S.K."/>
            <person name="Young C.R."/>
            <person name="Angers B."/>
            <person name="Qian P.Y."/>
        </authorList>
    </citation>
    <scope>NUCLEOTIDE SEQUENCE</scope>
    <source>
        <strain evidence="8">R07B-5</strain>
    </source>
</reference>
<dbReference type="AlphaFoldDB" id="A0AAD9KMX9"/>
<evidence type="ECO:0000256" key="2">
    <source>
        <dbReference type="ARBA" id="ARBA00022679"/>
    </source>
</evidence>
<evidence type="ECO:0000313" key="9">
    <source>
        <dbReference type="Proteomes" id="UP001209878"/>
    </source>
</evidence>
<dbReference type="InterPro" id="IPR000719">
    <property type="entry name" value="Prot_kinase_dom"/>
</dbReference>
<evidence type="ECO:0000256" key="1">
    <source>
        <dbReference type="ARBA" id="ARBA00022527"/>
    </source>
</evidence>
<evidence type="ECO:0000256" key="4">
    <source>
        <dbReference type="ARBA" id="ARBA00022777"/>
    </source>
</evidence>
<dbReference type="GO" id="GO:0004674">
    <property type="term" value="F:protein serine/threonine kinase activity"/>
    <property type="evidence" value="ECO:0007669"/>
    <property type="project" value="UniProtKB-KW"/>
</dbReference>
<proteinExistence type="predicted"/>
<evidence type="ECO:0000259" key="7">
    <source>
        <dbReference type="PROSITE" id="PS50011"/>
    </source>
</evidence>
<name>A0AAD9KMX9_RIDPI</name>
<comment type="caution">
    <text evidence="8">The sequence shown here is derived from an EMBL/GenBank/DDBJ whole genome shotgun (WGS) entry which is preliminary data.</text>
</comment>
<accession>A0AAD9KMX9</accession>